<accession>A0A6J3C1A9</accession>
<reference evidence="3" key="1">
    <citation type="submission" date="2025-08" db="UniProtKB">
        <authorList>
            <consortium name="RefSeq"/>
        </authorList>
    </citation>
    <scope>IDENTIFICATION</scope>
    <source>
        <tissue evidence="3">Whole larvae</tissue>
    </source>
</reference>
<keyword evidence="1" id="KW-1133">Transmembrane helix</keyword>
<organism evidence="2 3">
    <name type="scientific">Galleria mellonella</name>
    <name type="common">Greater wax moth</name>
    <dbReference type="NCBI Taxonomy" id="7137"/>
    <lineage>
        <taxon>Eukaryota</taxon>
        <taxon>Metazoa</taxon>
        <taxon>Ecdysozoa</taxon>
        <taxon>Arthropoda</taxon>
        <taxon>Hexapoda</taxon>
        <taxon>Insecta</taxon>
        <taxon>Pterygota</taxon>
        <taxon>Neoptera</taxon>
        <taxon>Endopterygota</taxon>
        <taxon>Lepidoptera</taxon>
        <taxon>Glossata</taxon>
        <taxon>Ditrysia</taxon>
        <taxon>Pyraloidea</taxon>
        <taxon>Pyralidae</taxon>
        <taxon>Galleriinae</taxon>
        <taxon>Galleria</taxon>
    </lineage>
</organism>
<name>A0A6J3C1A9_GALME</name>
<sequence>MCCCGCSGGGCSALDMCFSNIFYIFERLAACCAFTAVVTCIVLTLTVMLGMGVGLGYNYCFVDIKTNDSFDKGTTSSSEDNNKDTISSITTTSTTEPTTITYETSLESESLNILTSSESTDNLIPAQRHRKKVTRLYFLPKSTIVMPLYTKLDLLALIKKFREEKRNLTLELISL</sequence>
<keyword evidence="2" id="KW-1185">Reference proteome</keyword>
<dbReference type="RefSeq" id="XP_031766096.1">
    <property type="nucleotide sequence ID" value="XM_031910236.2"/>
</dbReference>
<dbReference type="KEGG" id="gmw:116413106"/>
<gene>
    <name evidence="3" type="primary">LOC116413106</name>
</gene>
<keyword evidence="1" id="KW-0812">Transmembrane</keyword>
<evidence type="ECO:0000256" key="1">
    <source>
        <dbReference type="SAM" id="Phobius"/>
    </source>
</evidence>
<dbReference type="AlphaFoldDB" id="A0A6J3C1A9"/>
<keyword evidence="1" id="KW-0472">Membrane</keyword>
<dbReference type="Proteomes" id="UP001652740">
    <property type="component" value="Unplaced"/>
</dbReference>
<dbReference type="GeneID" id="116413106"/>
<evidence type="ECO:0000313" key="2">
    <source>
        <dbReference type="Proteomes" id="UP001652740"/>
    </source>
</evidence>
<feature type="transmembrane region" description="Helical" evidence="1">
    <location>
        <begin position="28"/>
        <end position="57"/>
    </location>
</feature>
<dbReference type="InParanoid" id="A0A6J3C1A9"/>
<protein>
    <submittedName>
        <fullName evidence="3">Uncharacterized protein LOC116413106</fullName>
    </submittedName>
</protein>
<proteinExistence type="predicted"/>
<evidence type="ECO:0000313" key="3">
    <source>
        <dbReference type="RefSeq" id="XP_031766096.1"/>
    </source>
</evidence>